<organism evidence="7 8">
    <name type="scientific">Dyella lutea</name>
    <dbReference type="NCBI Taxonomy" id="2950441"/>
    <lineage>
        <taxon>Bacteria</taxon>
        <taxon>Pseudomonadati</taxon>
        <taxon>Pseudomonadota</taxon>
        <taxon>Gammaproteobacteria</taxon>
        <taxon>Lysobacterales</taxon>
        <taxon>Rhodanobacteraceae</taxon>
        <taxon>Dyella</taxon>
    </lineage>
</organism>
<evidence type="ECO:0000256" key="3">
    <source>
        <dbReference type="ARBA" id="ARBA00022692"/>
    </source>
</evidence>
<comment type="similarity">
    <text evidence="2 6">Belongs to the SURF1 family.</text>
</comment>
<dbReference type="CDD" id="cd06662">
    <property type="entry name" value="SURF1"/>
    <property type="match status" value="1"/>
</dbReference>
<keyword evidence="6" id="KW-1003">Cell membrane</keyword>
<comment type="caution">
    <text evidence="7">The sequence shown here is derived from an EMBL/GenBank/DDBJ whole genome shotgun (WGS) entry which is preliminary data.</text>
</comment>
<keyword evidence="5 6" id="KW-0472">Membrane</keyword>
<evidence type="ECO:0000313" key="8">
    <source>
        <dbReference type="Proteomes" id="UP001204615"/>
    </source>
</evidence>
<dbReference type="PANTHER" id="PTHR23427:SF2">
    <property type="entry name" value="SURFEIT LOCUS PROTEIN 1"/>
    <property type="match status" value="1"/>
</dbReference>
<sequence>MTDESSSPAAKDQPRGPLALAMLALLGLVLFAGFIALGTWQVHRLGWKRALIAHVDARVHAPPVDAPGPAQWPRVTAATDEYRHVRLHGTFLYDRSTYVWAATAEGSGLWVMTPLRRDDGSLVLVNRGFVTPEWCGRSGSCAPGAAGEVTVTGLLRLSEPPGFLRHNDPAKDDWYTRDVAAIAARRALQDVAPYFVDEDAASEARVPHAPKGGLTVIHFPNNHLSYLITWYGMALMVLLAGFFVGHSELRRRRAVGSD</sequence>
<keyword evidence="8" id="KW-1185">Reference proteome</keyword>
<accession>A0ABT1FAE8</accession>
<proteinExistence type="inferred from homology"/>
<keyword evidence="3 6" id="KW-0812">Transmembrane</keyword>
<feature type="transmembrane region" description="Helical" evidence="6">
    <location>
        <begin position="224"/>
        <end position="244"/>
    </location>
</feature>
<dbReference type="InterPro" id="IPR045214">
    <property type="entry name" value="Surf1/Surf4"/>
</dbReference>
<gene>
    <name evidence="7" type="ORF">NC595_09730</name>
</gene>
<evidence type="ECO:0000256" key="1">
    <source>
        <dbReference type="ARBA" id="ARBA00004370"/>
    </source>
</evidence>
<dbReference type="Pfam" id="PF02104">
    <property type="entry name" value="SURF1"/>
    <property type="match status" value="1"/>
</dbReference>
<feature type="transmembrane region" description="Helical" evidence="6">
    <location>
        <begin position="20"/>
        <end position="40"/>
    </location>
</feature>
<dbReference type="PANTHER" id="PTHR23427">
    <property type="entry name" value="SURFEIT LOCUS PROTEIN"/>
    <property type="match status" value="1"/>
</dbReference>
<dbReference type="PROSITE" id="PS50895">
    <property type="entry name" value="SURF1"/>
    <property type="match status" value="1"/>
</dbReference>
<name>A0ABT1FAE8_9GAMM</name>
<dbReference type="Proteomes" id="UP001204615">
    <property type="component" value="Unassembled WGS sequence"/>
</dbReference>
<reference evidence="7 8" key="1">
    <citation type="submission" date="2022-06" db="EMBL/GenBank/DDBJ databases">
        <title>Dyella sp. Sa strain:Sa Genome sequencing.</title>
        <authorList>
            <person name="Park S."/>
        </authorList>
    </citation>
    <scope>NUCLEOTIDE SEQUENCE [LARGE SCALE GENOMIC DNA]</scope>
    <source>
        <strain evidence="7 8">Sa</strain>
    </source>
</reference>
<dbReference type="EMBL" id="JAMZEK010000002">
    <property type="protein sequence ID" value="MCP1374340.1"/>
    <property type="molecule type" value="Genomic_DNA"/>
</dbReference>
<evidence type="ECO:0000256" key="6">
    <source>
        <dbReference type="RuleBase" id="RU363076"/>
    </source>
</evidence>
<dbReference type="RefSeq" id="WP_253566122.1">
    <property type="nucleotide sequence ID" value="NZ_JAMZEK010000002.1"/>
</dbReference>
<evidence type="ECO:0000313" key="7">
    <source>
        <dbReference type="EMBL" id="MCP1374340.1"/>
    </source>
</evidence>
<keyword evidence="4 6" id="KW-1133">Transmembrane helix</keyword>
<evidence type="ECO:0000256" key="4">
    <source>
        <dbReference type="ARBA" id="ARBA00022989"/>
    </source>
</evidence>
<evidence type="ECO:0000256" key="5">
    <source>
        <dbReference type="ARBA" id="ARBA00023136"/>
    </source>
</evidence>
<protein>
    <recommendedName>
        <fullName evidence="6">SURF1-like protein</fullName>
    </recommendedName>
</protein>
<dbReference type="InterPro" id="IPR002994">
    <property type="entry name" value="Surf1/Shy1"/>
</dbReference>
<comment type="subcellular location">
    <subcellularLocation>
        <location evidence="6">Cell membrane</location>
        <topology evidence="6">Multi-pass membrane protein</topology>
    </subcellularLocation>
    <subcellularLocation>
        <location evidence="1">Membrane</location>
    </subcellularLocation>
</comment>
<evidence type="ECO:0000256" key="2">
    <source>
        <dbReference type="ARBA" id="ARBA00007165"/>
    </source>
</evidence>